<reference evidence="3" key="1">
    <citation type="journal article" date="2019" name="ISME J.">
        <title>Evolution in action: habitat transition from sediment to the pelagial leads to genome streamlining in Methylophilaceae.</title>
        <authorList>
            <person name="Salcher M."/>
            <person name="Schaefle D."/>
            <person name="Kaspar M."/>
            <person name="Neuenschwander S.M."/>
            <person name="Ghai R."/>
        </authorList>
    </citation>
    <scope>NUCLEOTIDE SEQUENCE [LARGE SCALE GENOMIC DNA]</scope>
    <source>
        <strain evidence="3">MMS-M-51</strain>
    </source>
</reference>
<feature type="transmembrane region" description="Helical" evidence="1">
    <location>
        <begin position="17"/>
        <end position="36"/>
    </location>
</feature>
<dbReference type="RefSeq" id="WP_140002782.1">
    <property type="nucleotide sequence ID" value="NZ_CP040946.1"/>
</dbReference>
<evidence type="ECO:0008006" key="4">
    <source>
        <dbReference type="Google" id="ProtNLM"/>
    </source>
</evidence>
<evidence type="ECO:0000256" key="1">
    <source>
        <dbReference type="SAM" id="Phobius"/>
    </source>
</evidence>
<protein>
    <recommendedName>
        <fullName evidence="4">PilN domain-containing protein</fullName>
    </recommendedName>
</protein>
<evidence type="ECO:0000313" key="2">
    <source>
        <dbReference type="EMBL" id="QDC43571.1"/>
    </source>
</evidence>
<keyword evidence="3" id="KW-1185">Reference proteome</keyword>
<keyword evidence="1" id="KW-0472">Membrane</keyword>
<dbReference type="AlphaFoldDB" id="A0A5B8CQP7"/>
<keyword evidence="1" id="KW-1133">Transmembrane helix</keyword>
<name>A0A5B8CQP7_9PROT</name>
<dbReference type="KEGG" id="mmec:FIU01_02860"/>
<keyword evidence="1" id="KW-0812">Transmembrane</keyword>
<evidence type="ECO:0000313" key="3">
    <source>
        <dbReference type="Proteomes" id="UP000311008"/>
    </source>
</evidence>
<dbReference type="OrthoDB" id="8537134at2"/>
<dbReference type="Proteomes" id="UP000311008">
    <property type="component" value="Chromosome"/>
</dbReference>
<accession>A0A5B8CQP7</accession>
<organism evidence="2 3">
    <name type="scientific">Methylophilus medardicus</name>
    <dbReference type="NCBI Taxonomy" id="2588534"/>
    <lineage>
        <taxon>Bacteria</taxon>
        <taxon>Pseudomonadati</taxon>
        <taxon>Pseudomonadota</taxon>
        <taxon>Betaproteobacteria</taxon>
        <taxon>Nitrosomonadales</taxon>
        <taxon>Methylophilaceae</taxon>
        <taxon>Methylophilus</taxon>
    </lineage>
</organism>
<sequence>MQRLKFNHVASRVPGPFGLLIGGGLFIFLAVLIAIYDQLAQENAALQQQWQRRQTLLAPQPSISQQPVVDQALAAEWLAAQQALNTPWLALLHDLEQAQQVPVYWLQLAPDAKRQHLRMTVLAQRRQQGWAWLDQLKKQPSLTNVKLTASESTEVNGLRMTTLQLEAAWTF</sequence>
<gene>
    <name evidence="2" type="ORF">FIU01_02860</name>
</gene>
<dbReference type="EMBL" id="CP040946">
    <property type="protein sequence ID" value="QDC43571.1"/>
    <property type="molecule type" value="Genomic_DNA"/>
</dbReference>
<proteinExistence type="predicted"/>